<dbReference type="InterPro" id="IPR038213">
    <property type="entry name" value="IFI6/IFI27-like_sf"/>
</dbReference>
<evidence type="ECO:0000256" key="1">
    <source>
        <dbReference type="ARBA" id="ARBA00004141"/>
    </source>
</evidence>
<evidence type="ECO:0000256" key="6">
    <source>
        <dbReference type="SAM" id="Phobius"/>
    </source>
</evidence>
<keyword evidence="4 6" id="KW-1133">Transmembrane helix</keyword>
<proteinExistence type="inferred from homology"/>
<keyword evidence="5 6" id="KW-0472">Membrane</keyword>
<evidence type="ECO:0000256" key="4">
    <source>
        <dbReference type="ARBA" id="ARBA00022989"/>
    </source>
</evidence>
<dbReference type="GO" id="GO:0016020">
    <property type="term" value="C:membrane"/>
    <property type="evidence" value="ECO:0007669"/>
    <property type="project" value="UniProtKB-SubCell"/>
</dbReference>
<dbReference type="PANTHER" id="PTHR16932:SF18">
    <property type="entry name" value="INTERFERON, ALPHA-INDUCIBLE PROTEIN 27-LIKE 2"/>
    <property type="match status" value="1"/>
</dbReference>
<name>A0AA40KC39_9PEZI</name>
<protein>
    <submittedName>
        <fullName evidence="7">Uncharacterized protein</fullName>
    </submittedName>
</protein>
<evidence type="ECO:0000256" key="2">
    <source>
        <dbReference type="ARBA" id="ARBA00007262"/>
    </source>
</evidence>
<comment type="similarity">
    <text evidence="2">Belongs to the IFI6/IFI27 family.</text>
</comment>
<feature type="non-terminal residue" evidence="7">
    <location>
        <position position="1"/>
    </location>
</feature>
<sequence length="154" mass="16887">DLLSLFIHANAPGPALTQRLRDTVTAQGRPWSEWLAEKVLRGLEKTLKGSQDKWGDALRDAYARSVAAVEEEFAELWAFVKEHPGEVAAGVALTLVAIAVLVMLAPWVLELLGFAAEGPLEGSFAAWWQSMYRGLVPKGSLFSLLQRLGMVWGK</sequence>
<dbReference type="Gene3D" id="6.10.110.10">
    <property type="match status" value="1"/>
</dbReference>
<dbReference type="InterPro" id="IPR009311">
    <property type="entry name" value="IFI6/IFI27-like"/>
</dbReference>
<dbReference type="Proteomes" id="UP001172155">
    <property type="component" value="Unassembled WGS sequence"/>
</dbReference>
<accession>A0AA40KC39</accession>
<feature type="non-terminal residue" evidence="7">
    <location>
        <position position="154"/>
    </location>
</feature>
<evidence type="ECO:0000313" key="8">
    <source>
        <dbReference type="Proteomes" id="UP001172155"/>
    </source>
</evidence>
<evidence type="ECO:0000256" key="5">
    <source>
        <dbReference type="ARBA" id="ARBA00023136"/>
    </source>
</evidence>
<dbReference type="EMBL" id="JAUKUD010000001">
    <property type="protein sequence ID" value="KAK0753734.1"/>
    <property type="molecule type" value="Genomic_DNA"/>
</dbReference>
<dbReference type="AlphaFoldDB" id="A0AA40KC39"/>
<reference evidence="7" key="1">
    <citation type="submission" date="2023-06" db="EMBL/GenBank/DDBJ databases">
        <title>Genome-scale phylogeny and comparative genomics of the fungal order Sordariales.</title>
        <authorList>
            <consortium name="Lawrence Berkeley National Laboratory"/>
            <person name="Hensen N."/>
            <person name="Bonometti L."/>
            <person name="Westerberg I."/>
            <person name="Brannstrom I.O."/>
            <person name="Guillou S."/>
            <person name="Cros-Aarteil S."/>
            <person name="Calhoun S."/>
            <person name="Haridas S."/>
            <person name="Kuo A."/>
            <person name="Mondo S."/>
            <person name="Pangilinan J."/>
            <person name="Riley R."/>
            <person name="LaButti K."/>
            <person name="Andreopoulos B."/>
            <person name="Lipzen A."/>
            <person name="Chen C."/>
            <person name="Yanf M."/>
            <person name="Daum C."/>
            <person name="Ng V."/>
            <person name="Clum A."/>
            <person name="Steindorff A."/>
            <person name="Ohm R."/>
            <person name="Martin F."/>
            <person name="Silar P."/>
            <person name="Natvig D."/>
            <person name="Lalanne C."/>
            <person name="Gautier V."/>
            <person name="Ament-velasquez S.L."/>
            <person name="Kruys A."/>
            <person name="Hutchinson M.I."/>
            <person name="Powell A.J."/>
            <person name="Barry K."/>
            <person name="Miller A.N."/>
            <person name="Grigoriev I.V."/>
            <person name="Debuchy R."/>
            <person name="Gladieux P."/>
            <person name="Thoren M.H."/>
            <person name="Johannesson H."/>
        </authorList>
    </citation>
    <scope>NUCLEOTIDE SEQUENCE</scope>
    <source>
        <strain evidence="7">SMH3187-1</strain>
    </source>
</reference>
<gene>
    <name evidence="7" type="ORF">B0T18DRAFT_311173</name>
</gene>
<evidence type="ECO:0000256" key="3">
    <source>
        <dbReference type="ARBA" id="ARBA00022692"/>
    </source>
</evidence>
<keyword evidence="3 6" id="KW-0812">Transmembrane</keyword>
<organism evidence="7 8">
    <name type="scientific">Schizothecium vesticola</name>
    <dbReference type="NCBI Taxonomy" id="314040"/>
    <lineage>
        <taxon>Eukaryota</taxon>
        <taxon>Fungi</taxon>
        <taxon>Dikarya</taxon>
        <taxon>Ascomycota</taxon>
        <taxon>Pezizomycotina</taxon>
        <taxon>Sordariomycetes</taxon>
        <taxon>Sordariomycetidae</taxon>
        <taxon>Sordariales</taxon>
        <taxon>Schizotheciaceae</taxon>
        <taxon>Schizothecium</taxon>
    </lineage>
</organism>
<comment type="subcellular location">
    <subcellularLocation>
        <location evidence="1">Membrane</location>
        <topology evidence="1">Multi-pass membrane protein</topology>
    </subcellularLocation>
</comment>
<dbReference type="Pfam" id="PF06140">
    <property type="entry name" value="Ifi-6-16"/>
    <property type="match status" value="1"/>
</dbReference>
<feature type="transmembrane region" description="Helical" evidence="6">
    <location>
        <begin position="87"/>
        <end position="109"/>
    </location>
</feature>
<keyword evidence="8" id="KW-1185">Reference proteome</keyword>
<dbReference type="PANTHER" id="PTHR16932">
    <property type="entry name" value="INTERFERON ALPHA-INDUCIBLE PROTEIN 27"/>
    <property type="match status" value="1"/>
</dbReference>
<evidence type="ECO:0000313" key="7">
    <source>
        <dbReference type="EMBL" id="KAK0753734.1"/>
    </source>
</evidence>
<comment type="caution">
    <text evidence="7">The sequence shown here is derived from an EMBL/GenBank/DDBJ whole genome shotgun (WGS) entry which is preliminary data.</text>
</comment>